<evidence type="ECO:0000256" key="4">
    <source>
        <dbReference type="ARBA" id="ARBA00022989"/>
    </source>
</evidence>
<dbReference type="Gene3D" id="1.10.287.70">
    <property type="match status" value="1"/>
</dbReference>
<protein>
    <submittedName>
        <fullName evidence="9">Uncharacterized protein</fullName>
    </submittedName>
</protein>
<evidence type="ECO:0000313" key="10">
    <source>
        <dbReference type="Proteomes" id="UP000198287"/>
    </source>
</evidence>
<keyword evidence="3 8" id="KW-0812">Transmembrane</keyword>
<dbReference type="PANTHER" id="PTHR42643">
    <property type="entry name" value="IONOTROPIC RECEPTOR 20A-RELATED"/>
    <property type="match status" value="1"/>
</dbReference>
<dbReference type="InterPro" id="IPR052192">
    <property type="entry name" value="Insect_Ionotropic_Sensory_Rcpt"/>
</dbReference>
<evidence type="ECO:0000256" key="5">
    <source>
        <dbReference type="ARBA" id="ARBA00023136"/>
    </source>
</evidence>
<evidence type="ECO:0000256" key="1">
    <source>
        <dbReference type="ARBA" id="ARBA00004651"/>
    </source>
</evidence>
<evidence type="ECO:0000256" key="8">
    <source>
        <dbReference type="SAM" id="Phobius"/>
    </source>
</evidence>
<sequence>MSHSFYYNVHNQISREPLDSKHVTLIILTDTDIVQNSPQTDFLFSQLMYLDDIAFVFKLRNGAGCKLCLLIEGKSPLAKNTLCKVVSWDILMLDEIANLRTPPTHWQIPIIGLVYRLNVVPLQSNPFDRRRNESIELQVAQYVFKKSNATMYACKKRDPICAKSVYYWPLVLRKTKLDRTDIDYTTRITTGISGYKFLTCYTQSNFSLEFYTKPFQPEMWVGLFLCVGLVILVMTVWMHFKIMKEQISATFSPWIYLVSSIFEESVPVPNKIEKAYFFRIILGSWSLVTVVLTNCYNGIMMEDFVSPVRQYAPEKFTDLVCGAEYEGWMRALNSYKVGTMKDSEWKKIGNAIRKDRLGGWDKIKNSDQIRNDVSKISGDCFRLLSRIEVDSHQPEYEFLSFIREIVLDRNNNYENIWSDKVSSDLQEILVLLHLENPKFAYVPESLSISENLTFLDSLVETEVVNCGKTVLISKSNMVQAEYEYLRRKYPNKNFYKGNQILEANQEGWVFRRAGSLKVPLYYKFLVEAGVFLRLQEEITARKVKYRISAVKAKEKILEKGMNMSEGVTSLFYICAAIISLSIICLVGECRLIILANASRIVRKIKQICKDKEERELLKRIKILMSK</sequence>
<keyword evidence="5 8" id="KW-0472">Membrane</keyword>
<keyword evidence="7" id="KW-0325">Glycoprotein</keyword>
<organism evidence="9 10">
    <name type="scientific">Folsomia candida</name>
    <name type="common">Springtail</name>
    <dbReference type="NCBI Taxonomy" id="158441"/>
    <lineage>
        <taxon>Eukaryota</taxon>
        <taxon>Metazoa</taxon>
        <taxon>Ecdysozoa</taxon>
        <taxon>Arthropoda</taxon>
        <taxon>Hexapoda</taxon>
        <taxon>Collembola</taxon>
        <taxon>Entomobryomorpha</taxon>
        <taxon>Isotomoidea</taxon>
        <taxon>Isotomidae</taxon>
        <taxon>Proisotominae</taxon>
        <taxon>Folsomia</taxon>
    </lineage>
</organism>
<keyword evidence="6" id="KW-0675">Receptor</keyword>
<proteinExistence type="predicted"/>
<keyword evidence="10" id="KW-1185">Reference proteome</keyword>
<dbReference type="GO" id="GO:0005886">
    <property type="term" value="C:plasma membrane"/>
    <property type="evidence" value="ECO:0007669"/>
    <property type="project" value="UniProtKB-SubCell"/>
</dbReference>
<comment type="subcellular location">
    <subcellularLocation>
        <location evidence="1">Cell membrane</location>
        <topology evidence="1">Multi-pass membrane protein</topology>
    </subcellularLocation>
</comment>
<dbReference type="EMBL" id="LNIX01000018">
    <property type="protein sequence ID" value="OXA45428.1"/>
    <property type="molecule type" value="Genomic_DNA"/>
</dbReference>
<name>A0A226DKA9_FOLCA</name>
<evidence type="ECO:0000256" key="6">
    <source>
        <dbReference type="ARBA" id="ARBA00023170"/>
    </source>
</evidence>
<gene>
    <name evidence="9" type="ORF">Fcan01_20253</name>
</gene>
<evidence type="ECO:0000256" key="2">
    <source>
        <dbReference type="ARBA" id="ARBA00022475"/>
    </source>
</evidence>
<keyword evidence="2" id="KW-1003">Cell membrane</keyword>
<dbReference type="OrthoDB" id="8299140at2759"/>
<keyword evidence="4 8" id="KW-1133">Transmembrane helix</keyword>
<accession>A0A226DKA9</accession>
<comment type="caution">
    <text evidence="9">The sequence shown here is derived from an EMBL/GenBank/DDBJ whole genome shotgun (WGS) entry which is preliminary data.</text>
</comment>
<evidence type="ECO:0000313" key="9">
    <source>
        <dbReference type="EMBL" id="OXA45428.1"/>
    </source>
</evidence>
<evidence type="ECO:0000256" key="3">
    <source>
        <dbReference type="ARBA" id="ARBA00022692"/>
    </source>
</evidence>
<dbReference type="AlphaFoldDB" id="A0A226DKA9"/>
<feature type="transmembrane region" description="Helical" evidence="8">
    <location>
        <begin position="570"/>
        <end position="593"/>
    </location>
</feature>
<dbReference type="PANTHER" id="PTHR42643:SF35">
    <property type="entry name" value="IONOTROPIC RECEPTOR 68A, ISOFORM A"/>
    <property type="match status" value="1"/>
</dbReference>
<evidence type="ECO:0000256" key="7">
    <source>
        <dbReference type="ARBA" id="ARBA00023180"/>
    </source>
</evidence>
<feature type="transmembrane region" description="Helical" evidence="8">
    <location>
        <begin position="219"/>
        <end position="240"/>
    </location>
</feature>
<feature type="transmembrane region" description="Helical" evidence="8">
    <location>
        <begin position="276"/>
        <end position="299"/>
    </location>
</feature>
<dbReference type="Proteomes" id="UP000198287">
    <property type="component" value="Unassembled WGS sequence"/>
</dbReference>
<reference evidence="9 10" key="1">
    <citation type="submission" date="2015-12" db="EMBL/GenBank/DDBJ databases">
        <title>The genome of Folsomia candida.</title>
        <authorList>
            <person name="Faddeeva A."/>
            <person name="Derks M.F."/>
            <person name="Anvar Y."/>
            <person name="Smit S."/>
            <person name="Van Straalen N."/>
            <person name="Roelofs D."/>
        </authorList>
    </citation>
    <scope>NUCLEOTIDE SEQUENCE [LARGE SCALE GENOMIC DNA]</scope>
    <source>
        <strain evidence="9 10">VU population</strain>
        <tissue evidence="9">Whole body</tissue>
    </source>
</reference>